<proteinExistence type="predicted"/>
<reference evidence="2" key="1">
    <citation type="submission" date="2022-08" db="EMBL/GenBank/DDBJ databases">
        <authorList>
            <consortium name="DOE Joint Genome Institute"/>
            <person name="Min B."/>
            <person name="Riley R."/>
            <person name="Sierra-Patev S."/>
            <person name="Naranjo-Ortiz M."/>
            <person name="Looney B."/>
            <person name="Konkel Z."/>
            <person name="Slot J.C."/>
            <person name="Sakamoto Y."/>
            <person name="Steenwyk J.L."/>
            <person name="Rokas A."/>
            <person name="Carro J."/>
            <person name="Camarero S."/>
            <person name="Ferreira P."/>
            <person name="Molpeceres G."/>
            <person name="Ruiz-Duenas F.J."/>
            <person name="Serrano A."/>
            <person name="Henrissat B."/>
            <person name="Drula E."/>
            <person name="Hughes K.W."/>
            <person name="Mata J.L."/>
            <person name="Ishikawa N.K."/>
            <person name="Vargas-Isla R."/>
            <person name="Ushijima S."/>
            <person name="Smith C.A."/>
            <person name="Ahrendt S."/>
            <person name="Andreopoulos W."/>
            <person name="He G."/>
            <person name="Labutti K."/>
            <person name="Lipzen A."/>
            <person name="Ng V."/>
            <person name="Sandor L."/>
            <person name="Barry K."/>
            <person name="Martinez A.T."/>
            <person name="Xiao Y."/>
            <person name="Gibbons J.G."/>
            <person name="Terashima K."/>
            <person name="Hibbett D.S."/>
            <person name="Grigoriev I.V."/>
        </authorList>
    </citation>
    <scope>NUCLEOTIDE SEQUENCE</scope>
    <source>
        <strain evidence="2">TFB7829</strain>
    </source>
</reference>
<accession>A0AA38USG4</accession>
<organism evidence="2 3">
    <name type="scientific">Lentinula detonsa</name>
    <dbReference type="NCBI Taxonomy" id="2804962"/>
    <lineage>
        <taxon>Eukaryota</taxon>
        <taxon>Fungi</taxon>
        <taxon>Dikarya</taxon>
        <taxon>Basidiomycota</taxon>
        <taxon>Agaricomycotina</taxon>
        <taxon>Agaricomycetes</taxon>
        <taxon>Agaricomycetidae</taxon>
        <taxon>Agaricales</taxon>
        <taxon>Marasmiineae</taxon>
        <taxon>Omphalotaceae</taxon>
        <taxon>Lentinula</taxon>
    </lineage>
</organism>
<sequence length="190" mass="22275">MLTTHQLQGFNALYLIFIDGGEHILRVASFQWQKGPHDVSVGERLGDQLGDGFWRFFQAHGTRIVVLEFGRIRRGVRDGLWSLGRFWRVWSRDDDNKEYEGDEHEDDEYEDDEHEEDDQDEDYEYDEDVRCNRPSTLTFCGTFIHSSNAGRFTRIFMLSSNILRVFGMPERSRSQCLLEVPQPILHGLAR</sequence>
<evidence type="ECO:0000313" key="3">
    <source>
        <dbReference type="Proteomes" id="UP001163850"/>
    </source>
</evidence>
<dbReference type="Proteomes" id="UP001163850">
    <property type="component" value="Unassembled WGS sequence"/>
</dbReference>
<gene>
    <name evidence="2" type="ORF">F5890DRAFT_1553440</name>
</gene>
<comment type="caution">
    <text evidence="2">The sequence shown here is derived from an EMBL/GenBank/DDBJ whole genome shotgun (WGS) entry which is preliminary data.</text>
</comment>
<dbReference type="EMBL" id="MU801970">
    <property type="protein sequence ID" value="KAJ3985102.1"/>
    <property type="molecule type" value="Genomic_DNA"/>
</dbReference>
<name>A0AA38USG4_9AGAR</name>
<protein>
    <submittedName>
        <fullName evidence="2">Uncharacterized protein</fullName>
    </submittedName>
</protein>
<evidence type="ECO:0000313" key="2">
    <source>
        <dbReference type="EMBL" id="KAJ3985102.1"/>
    </source>
</evidence>
<dbReference type="AlphaFoldDB" id="A0AA38USG4"/>
<feature type="region of interest" description="Disordered" evidence="1">
    <location>
        <begin position="96"/>
        <end position="125"/>
    </location>
</feature>
<evidence type="ECO:0000256" key="1">
    <source>
        <dbReference type="SAM" id="MobiDB-lite"/>
    </source>
</evidence>
<feature type="compositionally biased region" description="Acidic residues" evidence="1">
    <location>
        <begin position="100"/>
        <end position="125"/>
    </location>
</feature>